<evidence type="ECO:0000259" key="11">
    <source>
        <dbReference type="Pfam" id="PF02366"/>
    </source>
</evidence>
<keyword evidence="10" id="KW-1003">Cell membrane</keyword>
<feature type="transmembrane region" description="Helical" evidence="10">
    <location>
        <begin position="134"/>
        <end position="155"/>
    </location>
</feature>
<reference evidence="14" key="1">
    <citation type="journal article" date="2011" name="J. Bacteriol.">
        <title>Genome sequences of eight morphologically diverse alphaproteobacteria.</title>
        <authorList>
            <consortium name="US DOE Joint Genome Institute"/>
            <person name="Brown P.J."/>
            <person name="Kysela D.T."/>
            <person name="Buechlein A."/>
            <person name="Hemmerich C."/>
            <person name="Brun Y.V."/>
        </authorList>
    </citation>
    <scope>NUCLEOTIDE SEQUENCE [LARGE SCALE GENOMIC DNA]</scope>
    <source>
        <strain evidence="14">ATCC 49814 / DSM 5838 / IFAM 1418</strain>
    </source>
</reference>
<evidence type="ECO:0000256" key="6">
    <source>
        <dbReference type="ARBA" id="ARBA00022692"/>
    </source>
</evidence>
<dbReference type="GO" id="GO:0005886">
    <property type="term" value="C:plasma membrane"/>
    <property type="evidence" value="ECO:0007669"/>
    <property type="project" value="UniProtKB-SubCell"/>
</dbReference>
<feature type="transmembrane region" description="Helical" evidence="10">
    <location>
        <begin position="337"/>
        <end position="355"/>
    </location>
</feature>
<feature type="transmembrane region" description="Helical" evidence="10">
    <location>
        <begin position="314"/>
        <end position="332"/>
    </location>
</feature>
<dbReference type="PANTHER" id="PTHR10050:SF46">
    <property type="entry name" value="PROTEIN O-MANNOSYL-TRANSFERASE 2"/>
    <property type="match status" value="1"/>
</dbReference>
<sequence length="431" mass="48667">MVNSKPHSISKTDWLVGILIAVIASTLICWRLGLPNTLVFDEVHYVPAGQQFFGAEGWSNNSHPPFAKWLIGLSSYLTNNAAWGWRLPGAILATLSVCSVFAVMRMFGFRVVVALFAALMTLLNQTLLVQARTAMLDIHSLGFFVLSALFLVWSGKRIRSRIGASAGLIISGVFLGLAASSKWSGGIYMVLVWAGIFIWRCTESSPKGMVLPRFLGSGFAGWRRFSFMGTLFRQGIPALIVYILTFAPFLLIDGDWSIVDLHNRMLADVTGELKNHPYQSQWWEWPLMLEPVWYYFEKQTLPNTTAIFLIGNPAIYWAGLPAIIACFVYGILRQDGALLAISSAFLGFWLVYAVIPRDLMFFYYYEQSSFMLGMGIAAFVSRFVKRDLQNIALLIWGLVAAGFFVFFYPVLTAMPFEGDEWLRWRWFSFWS</sequence>
<dbReference type="GO" id="GO:0012505">
    <property type="term" value="C:endomembrane system"/>
    <property type="evidence" value="ECO:0007669"/>
    <property type="project" value="UniProtKB-SubCell"/>
</dbReference>
<keyword evidence="4 10" id="KW-0328">Glycosyltransferase</keyword>
<keyword evidence="5 10" id="KW-0808">Transferase</keyword>
<evidence type="ECO:0000256" key="3">
    <source>
        <dbReference type="ARBA" id="ARBA00007222"/>
    </source>
</evidence>
<dbReference type="InterPro" id="IPR027005">
    <property type="entry name" value="PMT-like"/>
</dbReference>
<keyword evidence="14" id="KW-1185">Reference proteome</keyword>
<dbReference type="STRING" id="582402.Hbal_0832"/>
<feature type="transmembrane region" description="Helical" evidence="10">
    <location>
        <begin position="361"/>
        <end position="384"/>
    </location>
</feature>
<feature type="transmembrane region" description="Helical" evidence="10">
    <location>
        <begin position="111"/>
        <end position="128"/>
    </location>
</feature>
<dbReference type="HOGENOM" id="CLU_021079_0_0_5"/>
<evidence type="ECO:0000256" key="9">
    <source>
        <dbReference type="ARBA" id="ARBA00093617"/>
    </source>
</evidence>
<evidence type="ECO:0000256" key="5">
    <source>
        <dbReference type="ARBA" id="ARBA00022679"/>
    </source>
</evidence>
<evidence type="ECO:0000256" key="10">
    <source>
        <dbReference type="RuleBase" id="RU367007"/>
    </source>
</evidence>
<feature type="transmembrane region" description="Helical" evidence="10">
    <location>
        <begin position="391"/>
        <end position="411"/>
    </location>
</feature>
<dbReference type="Proteomes" id="UP000002745">
    <property type="component" value="Chromosome"/>
</dbReference>
<keyword evidence="7 10" id="KW-1133">Transmembrane helix</keyword>
<evidence type="ECO:0000313" key="13">
    <source>
        <dbReference type="EMBL" id="ACT58526.1"/>
    </source>
</evidence>
<comment type="subcellular location">
    <subcellularLocation>
        <location evidence="10">Cell membrane</location>
    </subcellularLocation>
    <subcellularLocation>
        <location evidence="1">Endomembrane system</location>
        <topology evidence="1">Multi-pass membrane protein</topology>
    </subcellularLocation>
</comment>
<dbReference type="eggNOG" id="COG1928">
    <property type="taxonomic scope" value="Bacteria"/>
</dbReference>
<comment type="function">
    <text evidence="10">Protein O-mannosyltransferase that catalyzes the transfer of a single mannose residue from a polyprenol phospho-mannosyl lipidic donor to the hydroxyl group of selected serine and threonine residues in acceptor proteins.</text>
</comment>
<protein>
    <recommendedName>
        <fullName evidence="9 10">Polyprenol-phosphate-mannose--protein mannosyltransferase</fullName>
        <ecNumber evidence="10">2.4.1.-</ecNumber>
    </recommendedName>
</protein>
<organism evidence="13 14">
    <name type="scientific">Hirschia baltica (strain ATCC 49814 / DSM 5838 / IFAM 1418)</name>
    <dbReference type="NCBI Taxonomy" id="582402"/>
    <lineage>
        <taxon>Bacteria</taxon>
        <taxon>Pseudomonadati</taxon>
        <taxon>Pseudomonadota</taxon>
        <taxon>Alphaproteobacteria</taxon>
        <taxon>Hyphomonadales</taxon>
        <taxon>Hyphomonadaceae</taxon>
        <taxon>Hirschia</taxon>
    </lineage>
</organism>
<evidence type="ECO:0000259" key="12">
    <source>
        <dbReference type="Pfam" id="PF16192"/>
    </source>
</evidence>
<feature type="transmembrane region" description="Helical" evidence="10">
    <location>
        <begin position="231"/>
        <end position="252"/>
    </location>
</feature>
<dbReference type="Pfam" id="PF16192">
    <property type="entry name" value="PMT_4TMC"/>
    <property type="match status" value="1"/>
</dbReference>
<feature type="domain" description="ArnT-like N-terminal" evidence="11">
    <location>
        <begin position="19"/>
        <end position="200"/>
    </location>
</feature>
<comment type="similarity">
    <text evidence="3 10">Belongs to the glycosyltransferase 39 family.</text>
</comment>
<proteinExistence type="inferred from homology"/>
<dbReference type="AlphaFoldDB" id="C6XQ09"/>
<gene>
    <name evidence="13" type="ordered locus">Hbal_0832</name>
</gene>
<feature type="transmembrane region" description="Helical" evidence="10">
    <location>
        <begin position="12"/>
        <end position="33"/>
    </location>
</feature>
<dbReference type="PANTHER" id="PTHR10050">
    <property type="entry name" value="DOLICHYL-PHOSPHATE-MANNOSE--PROTEIN MANNOSYLTRANSFERASE"/>
    <property type="match status" value="1"/>
</dbReference>
<dbReference type="OrthoDB" id="9776737at2"/>
<dbReference type="InterPro" id="IPR032421">
    <property type="entry name" value="PMT_4TMC"/>
</dbReference>
<feature type="transmembrane region" description="Helical" evidence="10">
    <location>
        <begin position="83"/>
        <end position="104"/>
    </location>
</feature>
<dbReference type="InterPro" id="IPR003342">
    <property type="entry name" value="ArnT-like_N"/>
</dbReference>
<dbReference type="EMBL" id="CP001678">
    <property type="protein sequence ID" value="ACT58526.1"/>
    <property type="molecule type" value="Genomic_DNA"/>
</dbReference>
<dbReference type="KEGG" id="hba:Hbal_0832"/>
<dbReference type="Pfam" id="PF02366">
    <property type="entry name" value="PMT"/>
    <property type="match status" value="1"/>
</dbReference>
<evidence type="ECO:0000256" key="4">
    <source>
        <dbReference type="ARBA" id="ARBA00022676"/>
    </source>
</evidence>
<evidence type="ECO:0000256" key="8">
    <source>
        <dbReference type="ARBA" id="ARBA00023136"/>
    </source>
</evidence>
<evidence type="ECO:0000256" key="1">
    <source>
        <dbReference type="ARBA" id="ARBA00004127"/>
    </source>
</evidence>
<evidence type="ECO:0000256" key="2">
    <source>
        <dbReference type="ARBA" id="ARBA00004922"/>
    </source>
</evidence>
<accession>C6XQ09</accession>
<evidence type="ECO:0000313" key="14">
    <source>
        <dbReference type="Proteomes" id="UP000002745"/>
    </source>
</evidence>
<comment type="pathway">
    <text evidence="2 10">Protein modification; protein glycosylation.</text>
</comment>
<dbReference type="RefSeq" id="WP_015826676.1">
    <property type="nucleotide sequence ID" value="NC_012982.1"/>
</dbReference>
<feature type="transmembrane region" description="Helical" evidence="10">
    <location>
        <begin position="185"/>
        <end position="202"/>
    </location>
</feature>
<keyword evidence="8 10" id="KW-0472">Membrane</keyword>
<feature type="domain" description="Protein O-mannosyl-transferase C-terminal four TM" evidence="12">
    <location>
        <begin position="258"/>
        <end position="430"/>
    </location>
</feature>
<name>C6XQ09_HIRBI</name>
<keyword evidence="6 10" id="KW-0812">Transmembrane</keyword>
<dbReference type="EC" id="2.4.1.-" evidence="10"/>
<evidence type="ECO:0000256" key="7">
    <source>
        <dbReference type="ARBA" id="ARBA00022989"/>
    </source>
</evidence>
<dbReference type="CAZy" id="GT39">
    <property type="family name" value="Glycosyltransferase Family 39"/>
</dbReference>
<feature type="transmembrane region" description="Helical" evidence="10">
    <location>
        <begin position="162"/>
        <end position="179"/>
    </location>
</feature>
<dbReference type="UniPathway" id="UPA00378"/>
<dbReference type="GO" id="GO:0004169">
    <property type="term" value="F:dolichyl-phosphate-mannose-protein mannosyltransferase activity"/>
    <property type="evidence" value="ECO:0007669"/>
    <property type="project" value="UniProtKB-UniRule"/>
</dbReference>